<evidence type="ECO:0000256" key="1">
    <source>
        <dbReference type="SAM" id="Phobius"/>
    </source>
</evidence>
<gene>
    <name evidence="2" type="ORF">CEXT_293791</name>
</gene>
<keyword evidence="1" id="KW-1133">Transmembrane helix</keyword>
<dbReference type="Proteomes" id="UP001054945">
    <property type="component" value="Unassembled WGS sequence"/>
</dbReference>
<feature type="transmembrane region" description="Helical" evidence="1">
    <location>
        <begin position="137"/>
        <end position="156"/>
    </location>
</feature>
<dbReference type="AlphaFoldDB" id="A0AAV4VD25"/>
<keyword evidence="1" id="KW-0472">Membrane</keyword>
<evidence type="ECO:0000313" key="2">
    <source>
        <dbReference type="EMBL" id="GIY67899.1"/>
    </source>
</evidence>
<feature type="transmembrane region" description="Helical" evidence="1">
    <location>
        <begin position="12"/>
        <end position="33"/>
    </location>
</feature>
<name>A0AAV4VD25_CAEEX</name>
<accession>A0AAV4VD25</accession>
<comment type="caution">
    <text evidence="2">The sequence shown here is derived from an EMBL/GenBank/DDBJ whole genome shotgun (WGS) entry which is preliminary data.</text>
</comment>
<proteinExistence type="predicted"/>
<protein>
    <recommendedName>
        <fullName evidence="4">Transmembrane protein</fullName>
    </recommendedName>
</protein>
<dbReference type="EMBL" id="BPLR01014291">
    <property type="protein sequence ID" value="GIY67899.1"/>
    <property type="molecule type" value="Genomic_DNA"/>
</dbReference>
<evidence type="ECO:0008006" key="4">
    <source>
        <dbReference type="Google" id="ProtNLM"/>
    </source>
</evidence>
<keyword evidence="1" id="KW-0812">Transmembrane</keyword>
<keyword evidence="3" id="KW-1185">Reference proteome</keyword>
<sequence length="157" mass="17569">MSYSTGRIPLPIIPLPMLFFVLFLSLLFSSLVFQTSKVYLSSQCNSKLGENLASHLSFHPLTPITIPPDLSFRHPSVVLLHQTVIVVRDMGEISKKAVRLLSLSLSPLLLDPLLFSSKGREQHRKNGGQMGAILKQCLIFILTICYFLWGSCLCSFF</sequence>
<evidence type="ECO:0000313" key="3">
    <source>
        <dbReference type="Proteomes" id="UP001054945"/>
    </source>
</evidence>
<reference evidence="2 3" key="1">
    <citation type="submission" date="2021-06" db="EMBL/GenBank/DDBJ databases">
        <title>Caerostris extrusa draft genome.</title>
        <authorList>
            <person name="Kono N."/>
            <person name="Arakawa K."/>
        </authorList>
    </citation>
    <scope>NUCLEOTIDE SEQUENCE [LARGE SCALE GENOMIC DNA]</scope>
</reference>
<organism evidence="2 3">
    <name type="scientific">Caerostris extrusa</name>
    <name type="common">Bark spider</name>
    <name type="synonym">Caerostris bankana</name>
    <dbReference type="NCBI Taxonomy" id="172846"/>
    <lineage>
        <taxon>Eukaryota</taxon>
        <taxon>Metazoa</taxon>
        <taxon>Ecdysozoa</taxon>
        <taxon>Arthropoda</taxon>
        <taxon>Chelicerata</taxon>
        <taxon>Arachnida</taxon>
        <taxon>Araneae</taxon>
        <taxon>Araneomorphae</taxon>
        <taxon>Entelegynae</taxon>
        <taxon>Araneoidea</taxon>
        <taxon>Araneidae</taxon>
        <taxon>Caerostris</taxon>
    </lineage>
</organism>